<reference evidence="2 3" key="1">
    <citation type="submission" date="2023-09" db="EMBL/GenBank/DDBJ databases">
        <title>Genomes of two closely related lineages of the louse Polyplax serrata with different host specificities.</title>
        <authorList>
            <person name="Martinu J."/>
            <person name="Tarabai H."/>
            <person name="Stefka J."/>
            <person name="Hypsa V."/>
        </authorList>
    </citation>
    <scope>NUCLEOTIDE SEQUENCE [LARGE SCALE GENOMIC DNA]</scope>
    <source>
        <strain evidence="2">98ZLc_SE</strain>
    </source>
</reference>
<evidence type="ECO:0000313" key="2">
    <source>
        <dbReference type="EMBL" id="KAK6624579.1"/>
    </source>
</evidence>
<dbReference type="Proteomes" id="UP001359485">
    <property type="component" value="Unassembled WGS sequence"/>
</dbReference>
<evidence type="ECO:0000313" key="3">
    <source>
        <dbReference type="Proteomes" id="UP001359485"/>
    </source>
</evidence>
<comment type="caution">
    <text evidence="2">The sequence shown here is derived from an EMBL/GenBank/DDBJ whole genome shotgun (WGS) entry which is preliminary data.</text>
</comment>
<feature type="region of interest" description="Disordered" evidence="1">
    <location>
        <begin position="20"/>
        <end position="40"/>
    </location>
</feature>
<protein>
    <submittedName>
        <fullName evidence="2">Uncharacterized protein</fullName>
    </submittedName>
</protein>
<accession>A0ABR1AQ43</accession>
<proteinExistence type="predicted"/>
<gene>
    <name evidence="2" type="ORF">RUM44_011438</name>
</gene>
<organism evidence="2 3">
    <name type="scientific">Polyplax serrata</name>
    <name type="common">Common mouse louse</name>
    <dbReference type="NCBI Taxonomy" id="468196"/>
    <lineage>
        <taxon>Eukaryota</taxon>
        <taxon>Metazoa</taxon>
        <taxon>Ecdysozoa</taxon>
        <taxon>Arthropoda</taxon>
        <taxon>Hexapoda</taxon>
        <taxon>Insecta</taxon>
        <taxon>Pterygota</taxon>
        <taxon>Neoptera</taxon>
        <taxon>Paraneoptera</taxon>
        <taxon>Psocodea</taxon>
        <taxon>Troctomorpha</taxon>
        <taxon>Phthiraptera</taxon>
        <taxon>Anoplura</taxon>
        <taxon>Polyplacidae</taxon>
        <taxon>Polyplax</taxon>
    </lineage>
</organism>
<sequence>MSARDDDKIAEKKIIIIRTRPKTREEEREEAEEELFPSGGADSSRLYLSARLWVFPKENGEVFPESKLRGKRVKQNFRLETVAGMKEKNNRTEEQWEMEANDP</sequence>
<evidence type="ECO:0000256" key="1">
    <source>
        <dbReference type="SAM" id="MobiDB-lite"/>
    </source>
</evidence>
<name>A0ABR1AQ43_POLSC</name>
<keyword evidence="3" id="KW-1185">Reference proteome</keyword>
<dbReference type="EMBL" id="JAWJWF010000046">
    <property type="protein sequence ID" value="KAK6624579.1"/>
    <property type="molecule type" value="Genomic_DNA"/>
</dbReference>